<evidence type="ECO:0000313" key="2">
    <source>
        <dbReference type="Proteomes" id="UP000827872"/>
    </source>
</evidence>
<keyword evidence="2" id="KW-1185">Reference proteome</keyword>
<protein>
    <submittedName>
        <fullName evidence="1">Uncharacterized protein</fullName>
    </submittedName>
</protein>
<accession>A0ACB8G0H6</accession>
<organism evidence="1 2">
    <name type="scientific">Sphaerodactylus townsendi</name>
    <dbReference type="NCBI Taxonomy" id="933632"/>
    <lineage>
        <taxon>Eukaryota</taxon>
        <taxon>Metazoa</taxon>
        <taxon>Chordata</taxon>
        <taxon>Craniata</taxon>
        <taxon>Vertebrata</taxon>
        <taxon>Euteleostomi</taxon>
        <taxon>Lepidosauria</taxon>
        <taxon>Squamata</taxon>
        <taxon>Bifurcata</taxon>
        <taxon>Gekkota</taxon>
        <taxon>Sphaerodactylidae</taxon>
        <taxon>Sphaerodactylus</taxon>
    </lineage>
</organism>
<name>A0ACB8G0H6_9SAUR</name>
<evidence type="ECO:0000313" key="1">
    <source>
        <dbReference type="EMBL" id="KAH8012502.1"/>
    </source>
</evidence>
<comment type="caution">
    <text evidence="1">The sequence shown here is derived from an EMBL/GenBank/DDBJ whole genome shotgun (WGS) entry which is preliminary data.</text>
</comment>
<proteinExistence type="predicted"/>
<dbReference type="EMBL" id="CM037626">
    <property type="protein sequence ID" value="KAH8012502.1"/>
    <property type="molecule type" value="Genomic_DNA"/>
</dbReference>
<sequence>MSMNFSRTKMTFVIFEEATLASLCFFLLTLSLFKKKGKNRIQLSLVPLCLYIPDSPLAASIPKNKHLHSFERPSVLYCHRCLFLLLFPTPGLLQGSDCVPYAGYHGSH</sequence>
<dbReference type="Proteomes" id="UP000827872">
    <property type="component" value="Linkage Group LG13"/>
</dbReference>
<gene>
    <name evidence="1" type="ORF">K3G42_018306</name>
</gene>
<reference evidence="1" key="1">
    <citation type="submission" date="2021-08" db="EMBL/GenBank/DDBJ databases">
        <title>The first chromosome-level gecko genome reveals the dynamic sex chromosomes of Neotropical dwarf geckos (Sphaerodactylidae: Sphaerodactylus).</title>
        <authorList>
            <person name="Pinto B.J."/>
            <person name="Keating S.E."/>
            <person name="Gamble T."/>
        </authorList>
    </citation>
    <scope>NUCLEOTIDE SEQUENCE</scope>
    <source>
        <strain evidence="1">TG3544</strain>
    </source>
</reference>